<feature type="region of interest" description="Disordered" evidence="1">
    <location>
        <begin position="59"/>
        <end position="83"/>
    </location>
</feature>
<gene>
    <name evidence="2" type="ORF">HNQ08_003582</name>
</gene>
<dbReference type="Proteomes" id="UP000552709">
    <property type="component" value="Unassembled WGS sequence"/>
</dbReference>
<evidence type="ECO:0000313" key="3">
    <source>
        <dbReference type="Proteomes" id="UP000552709"/>
    </source>
</evidence>
<keyword evidence="3" id="KW-1185">Reference proteome</keyword>
<comment type="caution">
    <text evidence="2">The sequence shown here is derived from an EMBL/GenBank/DDBJ whole genome shotgun (WGS) entry which is preliminary data.</text>
</comment>
<sequence length="83" mass="8651">MTQFLVRVGLEATLPGVSGVALLLKSGTVQARPESPSGIIPGLLHRGFTRNTGMAWSLPGNRTQPGAAPAEWVHPPGLDQGEP</sequence>
<accession>A0A7W8NG58</accession>
<organism evidence="2 3">
    <name type="scientific">Deinococcus humi</name>
    <dbReference type="NCBI Taxonomy" id="662880"/>
    <lineage>
        <taxon>Bacteria</taxon>
        <taxon>Thermotogati</taxon>
        <taxon>Deinococcota</taxon>
        <taxon>Deinococci</taxon>
        <taxon>Deinococcales</taxon>
        <taxon>Deinococcaceae</taxon>
        <taxon>Deinococcus</taxon>
    </lineage>
</organism>
<name>A0A7W8NG58_9DEIO</name>
<reference evidence="2 3" key="1">
    <citation type="submission" date="2020-08" db="EMBL/GenBank/DDBJ databases">
        <title>Genomic Encyclopedia of Type Strains, Phase IV (KMG-IV): sequencing the most valuable type-strain genomes for metagenomic binning, comparative biology and taxonomic classification.</title>
        <authorList>
            <person name="Goeker M."/>
        </authorList>
    </citation>
    <scope>NUCLEOTIDE SEQUENCE [LARGE SCALE GENOMIC DNA]</scope>
    <source>
        <strain evidence="2 3">DSM 27939</strain>
    </source>
</reference>
<evidence type="ECO:0000256" key="1">
    <source>
        <dbReference type="SAM" id="MobiDB-lite"/>
    </source>
</evidence>
<proteinExistence type="predicted"/>
<protein>
    <submittedName>
        <fullName evidence="2">Uncharacterized protein</fullName>
    </submittedName>
</protein>
<dbReference type="RefSeq" id="WP_184134885.1">
    <property type="nucleotide sequence ID" value="NZ_JACHFL010000010.1"/>
</dbReference>
<dbReference type="EMBL" id="JACHFL010000010">
    <property type="protein sequence ID" value="MBB5364470.1"/>
    <property type="molecule type" value="Genomic_DNA"/>
</dbReference>
<dbReference type="AlphaFoldDB" id="A0A7W8NG58"/>
<evidence type="ECO:0000313" key="2">
    <source>
        <dbReference type="EMBL" id="MBB5364470.1"/>
    </source>
</evidence>